<dbReference type="InterPro" id="IPR036188">
    <property type="entry name" value="FAD/NAD-bd_sf"/>
</dbReference>
<dbReference type="Proteomes" id="UP000192360">
    <property type="component" value="Unassembled WGS sequence"/>
</dbReference>
<dbReference type="OrthoDB" id="9767561at2"/>
<evidence type="ECO:0000313" key="3">
    <source>
        <dbReference type="Proteomes" id="UP000192360"/>
    </source>
</evidence>
<reference evidence="2 3" key="1">
    <citation type="submission" date="2017-04" db="EMBL/GenBank/DDBJ databases">
        <authorList>
            <person name="Afonso C.L."/>
            <person name="Miller P.J."/>
            <person name="Scott M.A."/>
            <person name="Spackman E."/>
            <person name="Goraichik I."/>
            <person name="Dimitrov K.M."/>
            <person name="Suarez D.L."/>
            <person name="Swayne D.E."/>
        </authorList>
    </citation>
    <scope>NUCLEOTIDE SEQUENCE [LARGE SCALE GENOMIC DNA]</scope>
    <source>
        <strain evidence="2 3">DSM 21164</strain>
    </source>
</reference>
<gene>
    <name evidence="2" type="ORF">SAMN05660703_2445</name>
</gene>
<dbReference type="Pfam" id="PF01593">
    <property type="entry name" value="Amino_oxidase"/>
    <property type="match status" value="1"/>
</dbReference>
<dbReference type="RefSeq" id="WP_084061774.1">
    <property type="nucleotide sequence ID" value="NZ_FWXO01000004.1"/>
</dbReference>
<dbReference type="InterPro" id="IPR002937">
    <property type="entry name" value="Amino_oxidase"/>
</dbReference>
<protein>
    <submittedName>
        <fullName evidence="2">Flavin containing amine oxidoreductase</fullName>
    </submittedName>
</protein>
<feature type="domain" description="Amine oxidase" evidence="1">
    <location>
        <begin position="15"/>
        <end position="253"/>
    </location>
</feature>
<sequence>MQNRNKRIAIIGAGISGLVAAKVLEENGFSAVIYEKTDRAGGRLKTDIVEGFQMDQGFQVLLDAYPMAKKHLDFSKLKLQKFIPGAVIYNKSNKYTLGDPIRNISLLRSTLTSNIGNLSDKFKIVRLSIALRRKSIDQIFEETETTTKAFLETYGFSEGMINLFFKPFFAGIFLEPFLETSSRMFQFVFKMFGEGSATLPIGGIAAIPEQLLASLSATKIQYNVSVKDLSENKLTLDNGTEIEFDYAIIATEPRFKNSYTNQLNWKRCDTLYFTSSNRDISKPLIGLIADEDALINNIFYHTSLGMDVKTEEELLSVTVVKQHNLSNAELVEKVQQDLNTYCGINNLHFLKHYAISKALPDKKNIKNKTTTQEITMNKNTFLAGDYLLNGSLNAAMASGEHAALALISTMKI</sequence>
<proteinExistence type="predicted"/>
<name>A0A1W2BIV0_9FLAO</name>
<organism evidence="2 3">
    <name type="scientific">Cellulophaga tyrosinoxydans</name>
    <dbReference type="NCBI Taxonomy" id="504486"/>
    <lineage>
        <taxon>Bacteria</taxon>
        <taxon>Pseudomonadati</taxon>
        <taxon>Bacteroidota</taxon>
        <taxon>Flavobacteriia</taxon>
        <taxon>Flavobacteriales</taxon>
        <taxon>Flavobacteriaceae</taxon>
        <taxon>Cellulophaga</taxon>
    </lineage>
</organism>
<keyword evidence="3" id="KW-1185">Reference proteome</keyword>
<dbReference type="STRING" id="504486.SAMN05660703_2445"/>
<evidence type="ECO:0000259" key="1">
    <source>
        <dbReference type="Pfam" id="PF01593"/>
    </source>
</evidence>
<evidence type="ECO:0000313" key="2">
    <source>
        <dbReference type="EMBL" id="SMC72857.1"/>
    </source>
</evidence>
<dbReference type="EMBL" id="FWXO01000004">
    <property type="protein sequence ID" value="SMC72857.1"/>
    <property type="molecule type" value="Genomic_DNA"/>
</dbReference>
<dbReference type="SUPFAM" id="SSF51905">
    <property type="entry name" value="FAD/NAD(P)-binding domain"/>
    <property type="match status" value="1"/>
</dbReference>
<dbReference type="Gene3D" id="3.50.50.60">
    <property type="entry name" value="FAD/NAD(P)-binding domain"/>
    <property type="match status" value="1"/>
</dbReference>
<dbReference type="AlphaFoldDB" id="A0A1W2BIV0"/>
<dbReference type="PRINTS" id="PR00419">
    <property type="entry name" value="ADXRDTASE"/>
</dbReference>
<dbReference type="GO" id="GO:0016491">
    <property type="term" value="F:oxidoreductase activity"/>
    <property type="evidence" value="ECO:0007669"/>
    <property type="project" value="InterPro"/>
</dbReference>
<accession>A0A1W2BIV0</accession>
<dbReference type="PANTHER" id="PTHR42841">
    <property type="entry name" value="AMINE OXIDASE"/>
    <property type="match status" value="1"/>
</dbReference>